<sequence length="180" mass="19951">MEISTPELQADCSRCEALCCFALAFVQGPEFPFDKSNGEACPNLDEKNGCRIYTERDVQGYAGCAKYDCLGAGQRLTQEILAGRSWREEPSLMRVVVEALPAMREVHELLGLLKGAAALPLNAEDRARLEDLCRELSPEEGWTADSLSQFRAGTLSSRVHGFLQSLRPYVRQARPSQAVR</sequence>
<dbReference type="EMBL" id="QUQO01000001">
    <property type="protein sequence ID" value="RFB05694.1"/>
    <property type="molecule type" value="Genomic_DNA"/>
</dbReference>
<name>A0A371RJR3_9PROT</name>
<gene>
    <name evidence="1" type="ORF">DX908_10710</name>
</gene>
<reference evidence="1 2" key="1">
    <citation type="submission" date="2018-08" db="EMBL/GenBank/DDBJ databases">
        <title>Parvularcula sp. SM1705, isolated from surface water of the South Sea China.</title>
        <authorList>
            <person name="Sun L."/>
        </authorList>
    </citation>
    <scope>NUCLEOTIDE SEQUENCE [LARGE SCALE GENOMIC DNA]</scope>
    <source>
        <strain evidence="1 2">SM1705</strain>
    </source>
</reference>
<accession>A0A371RJR3</accession>
<evidence type="ECO:0000313" key="2">
    <source>
        <dbReference type="Proteomes" id="UP000264589"/>
    </source>
</evidence>
<dbReference type="AlphaFoldDB" id="A0A371RJR3"/>
<keyword evidence="2" id="KW-1185">Reference proteome</keyword>
<evidence type="ECO:0000313" key="1">
    <source>
        <dbReference type="EMBL" id="RFB05694.1"/>
    </source>
</evidence>
<dbReference type="OrthoDB" id="154708at2"/>
<evidence type="ECO:0008006" key="3">
    <source>
        <dbReference type="Google" id="ProtNLM"/>
    </source>
</evidence>
<comment type="caution">
    <text evidence="1">The sequence shown here is derived from an EMBL/GenBank/DDBJ whole genome shotgun (WGS) entry which is preliminary data.</text>
</comment>
<dbReference type="RefSeq" id="WP_116392327.1">
    <property type="nucleotide sequence ID" value="NZ_QUQO01000001.1"/>
</dbReference>
<dbReference type="Proteomes" id="UP000264589">
    <property type="component" value="Unassembled WGS sequence"/>
</dbReference>
<proteinExistence type="predicted"/>
<organism evidence="1 2">
    <name type="scientific">Parvularcula marina</name>
    <dbReference type="NCBI Taxonomy" id="2292771"/>
    <lineage>
        <taxon>Bacteria</taxon>
        <taxon>Pseudomonadati</taxon>
        <taxon>Pseudomonadota</taxon>
        <taxon>Alphaproteobacteria</taxon>
        <taxon>Parvularculales</taxon>
        <taxon>Parvularculaceae</taxon>
        <taxon>Parvularcula</taxon>
    </lineage>
</organism>
<protein>
    <recommendedName>
        <fullName evidence="3">Pentapeptide repeat-containing protein</fullName>
    </recommendedName>
</protein>
<dbReference type="InParanoid" id="A0A371RJR3"/>